<proteinExistence type="predicted"/>
<evidence type="ECO:0008006" key="3">
    <source>
        <dbReference type="Google" id="ProtNLM"/>
    </source>
</evidence>
<dbReference type="KEGG" id="ccro:CMC5_014010"/>
<dbReference type="RefSeq" id="WP_050429662.1">
    <property type="nucleotide sequence ID" value="NZ_CP012159.1"/>
</dbReference>
<reference evidence="1 2" key="1">
    <citation type="submission" date="2015-07" db="EMBL/GenBank/DDBJ databases">
        <title>Genome analysis of myxobacterium Chondromyces crocatus Cm c5 reveals a high potential for natural compound synthesis and the genetic basis for the loss of fruiting body formation.</title>
        <authorList>
            <person name="Zaburannyi N."/>
            <person name="Bunk B."/>
            <person name="Maier J."/>
            <person name="Overmann J."/>
            <person name="Mueller R."/>
        </authorList>
    </citation>
    <scope>NUCLEOTIDE SEQUENCE [LARGE SCALE GENOMIC DNA]</scope>
    <source>
        <strain evidence="1 2">Cm c5</strain>
    </source>
</reference>
<dbReference type="Gene3D" id="3.40.970.30">
    <property type="entry name" value="yp_829618.1 like domains"/>
    <property type="match status" value="1"/>
</dbReference>
<evidence type="ECO:0000313" key="2">
    <source>
        <dbReference type="Proteomes" id="UP000067626"/>
    </source>
</evidence>
<accession>A0A0K1E8S7</accession>
<keyword evidence="2" id="KW-1185">Reference proteome</keyword>
<protein>
    <recommendedName>
        <fullName evidence="3">STAS/SEC14 domain-containing protein</fullName>
    </recommendedName>
</protein>
<dbReference type="Proteomes" id="UP000067626">
    <property type="component" value="Chromosome"/>
</dbReference>
<gene>
    <name evidence="1" type="ORF">CMC5_014010</name>
</gene>
<sequence>MNSETSQAIGHHHVVLEAPDLVVLRLKGDITLEDNEQIVVWADQMVGKSPHFWLFDATHIGHIGPVVRRKVAETPLPPTFLGAAAFGLGFPQRLLATMVVNTVAMLQKRKYPLSVFTTEAEARAWLRTRRPRSSAFAPSDGGAPPT</sequence>
<dbReference type="EMBL" id="CP012159">
    <property type="protein sequence ID" value="AKT37270.1"/>
    <property type="molecule type" value="Genomic_DNA"/>
</dbReference>
<dbReference type="OrthoDB" id="5509153at2"/>
<evidence type="ECO:0000313" key="1">
    <source>
        <dbReference type="EMBL" id="AKT37270.1"/>
    </source>
</evidence>
<dbReference type="STRING" id="52.CMC5_014010"/>
<organism evidence="1 2">
    <name type="scientific">Chondromyces crocatus</name>
    <dbReference type="NCBI Taxonomy" id="52"/>
    <lineage>
        <taxon>Bacteria</taxon>
        <taxon>Pseudomonadati</taxon>
        <taxon>Myxococcota</taxon>
        <taxon>Polyangia</taxon>
        <taxon>Polyangiales</taxon>
        <taxon>Polyangiaceae</taxon>
        <taxon>Chondromyces</taxon>
    </lineage>
</organism>
<dbReference type="AlphaFoldDB" id="A0A0K1E8S7"/>
<name>A0A0K1E8S7_CHOCO</name>